<evidence type="ECO:0000313" key="1">
    <source>
        <dbReference type="EMBL" id="GKT33253.1"/>
    </source>
</evidence>
<keyword evidence="2" id="KW-1185">Reference proteome</keyword>
<accession>A0ABQ5KP03</accession>
<name>A0ABQ5KP03_9EUKA</name>
<sequence length="113" mass="12573">MLEKWTKRSGKQSSFSGVSEMTLWIPPTDVVDSSENYVIQHLPNPFGVSPSFVMISDATSSLFLILISSIVATSNKARSSSFFFGPLRDGVLITQRCWTSPFMDIPSTKNVRH</sequence>
<dbReference type="Proteomes" id="UP001057375">
    <property type="component" value="Unassembled WGS sequence"/>
</dbReference>
<gene>
    <name evidence="1" type="ORF">ADUPG1_007224</name>
</gene>
<proteinExistence type="predicted"/>
<reference evidence="1" key="1">
    <citation type="submission" date="2022-03" db="EMBL/GenBank/DDBJ databases">
        <title>Draft genome sequence of Aduncisulcus paluster, a free-living microaerophilic Fornicata.</title>
        <authorList>
            <person name="Yuyama I."/>
            <person name="Kume K."/>
            <person name="Tamura T."/>
            <person name="Inagaki Y."/>
            <person name="Hashimoto T."/>
        </authorList>
    </citation>
    <scope>NUCLEOTIDE SEQUENCE</scope>
    <source>
        <strain evidence="1">NY0171</strain>
    </source>
</reference>
<evidence type="ECO:0000313" key="2">
    <source>
        <dbReference type="Proteomes" id="UP001057375"/>
    </source>
</evidence>
<comment type="caution">
    <text evidence="1">The sequence shown here is derived from an EMBL/GenBank/DDBJ whole genome shotgun (WGS) entry which is preliminary data.</text>
</comment>
<protein>
    <submittedName>
        <fullName evidence="1">Uncharacterized protein</fullName>
    </submittedName>
</protein>
<dbReference type="EMBL" id="BQXS01010183">
    <property type="protein sequence ID" value="GKT33253.1"/>
    <property type="molecule type" value="Genomic_DNA"/>
</dbReference>
<organism evidence="1 2">
    <name type="scientific">Aduncisulcus paluster</name>
    <dbReference type="NCBI Taxonomy" id="2918883"/>
    <lineage>
        <taxon>Eukaryota</taxon>
        <taxon>Metamonada</taxon>
        <taxon>Carpediemonas-like organisms</taxon>
        <taxon>Aduncisulcus</taxon>
    </lineage>
</organism>